<evidence type="ECO:0000256" key="1">
    <source>
        <dbReference type="ARBA" id="ARBA00004123"/>
    </source>
</evidence>
<dbReference type="InterPro" id="IPR050936">
    <property type="entry name" value="AP-1-like"/>
</dbReference>
<dbReference type="CDD" id="cd14686">
    <property type="entry name" value="bZIP"/>
    <property type="match status" value="1"/>
</dbReference>
<dbReference type="EMBL" id="SOZI01000216">
    <property type="protein sequence ID" value="TNY17320.1"/>
    <property type="molecule type" value="Genomic_DNA"/>
</dbReference>
<evidence type="ECO:0000313" key="5">
    <source>
        <dbReference type="Proteomes" id="UP000311382"/>
    </source>
</evidence>
<dbReference type="Gene3D" id="1.20.5.170">
    <property type="match status" value="1"/>
</dbReference>
<evidence type="ECO:0000313" key="4">
    <source>
        <dbReference type="EMBL" id="TNY17320.1"/>
    </source>
</evidence>
<dbReference type="GO" id="GO:0090575">
    <property type="term" value="C:RNA polymerase II transcription regulator complex"/>
    <property type="evidence" value="ECO:0007669"/>
    <property type="project" value="TreeGrafter"/>
</dbReference>
<protein>
    <recommendedName>
        <fullName evidence="6">Hap4 transcription factor heteromerisation domain-containing protein</fullName>
    </recommendedName>
</protein>
<dbReference type="CDD" id="cd14688">
    <property type="entry name" value="bZIP_YAP"/>
    <property type="match status" value="1"/>
</dbReference>
<reference evidence="4 5" key="1">
    <citation type="submission" date="2019-03" db="EMBL/GenBank/DDBJ databases">
        <title>Rhodosporidium diobovatum UCD-FST 08-225 genome sequencing, assembly, and annotation.</title>
        <authorList>
            <person name="Fakankun I.U."/>
            <person name="Fristensky B."/>
            <person name="Levin D.B."/>
        </authorList>
    </citation>
    <scope>NUCLEOTIDE SEQUENCE [LARGE SCALE GENOMIC DNA]</scope>
    <source>
        <strain evidence="4 5">UCD-FST 08-225</strain>
    </source>
</reference>
<dbReference type="OrthoDB" id="5374328at2759"/>
<feature type="compositionally biased region" description="Low complexity" evidence="3">
    <location>
        <begin position="79"/>
        <end position="89"/>
    </location>
</feature>
<feature type="region of interest" description="Disordered" evidence="3">
    <location>
        <begin position="308"/>
        <end position="329"/>
    </location>
</feature>
<dbReference type="Proteomes" id="UP000311382">
    <property type="component" value="Unassembled WGS sequence"/>
</dbReference>
<dbReference type="AlphaFoldDB" id="A0A5C5FKP5"/>
<feature type="region of interest" description="Disordered" evidence="3">
    <location>
        <begin position="73"/>
        <end position="124"/>
    </location>
</feature>
<evidence type="ECO:0000256" key="2">
    <source>
        <dbReference type="ARBA" id="ARBA00023242"/>
    </source>
</evidence>
<dbReference type="PANTHER" id="PTHR40621">
    <property type="entry name" value="TRANSCRIPTION FACTOR KAPC-RELATED"/>
    <property type="match status" value="1"/>
</dbReference>
<organism evidence="4 5">
    <name type="scientific">Rhodotorula diobovata</name>
    <dbReference type="NCBI Taxonomy" id="5288"/>
    <lineage>
        <taxon>Eukaryota</taxon>
        <taxon>Fungi</taxon>
        <taxon>Dikarya</taxon>
        <taxon>Basidiomycota</taxon>
        <taxon>Pucciniomycotina</taxon>
        <taxon>Microbotryomycetes</taxon>
        <taxon>Sporidiobolales</taxon>
        <taxon>Sporidiobolaceae</taxon>
        <taxon>Rhodotorula</taxon>
    </lineage>
</organism>
<comment type="caution">
    <text evidence="4">The sequence shown here is derived from an EMBL/GenBank/DDBJ whole genome shotgun (WGS) entry which is preliminary data.</text>
</comment>
<feature type="non-terminal residue" evidence="4">
    <location>
        <position position="1"/>
    </location>
</feature>
<evidence type="ECO:0000256" key="3">
    <source>
        <dbReference type="SAM" id="MobiDB-lite"/>
    </source>
</evidence>
<dbReference type="PANTHER" id="PTHR40621:SF6">
    <property type="entry name" value="AP-1-LIKE TRANSCRIPTION FACTOR YAP1-RELATED"/>
    <property type="match status" value="1"/>
</dbReference>
<dbReference type="GO" id="GO:0001228">
    <property type="term" value="F:DNA-binding transcription activator activity, RNA polymerase II-specific"/>
    <property type="evidence" value="ECO:0007669"/>
    <property type="project" value="TreeGrafter"/>
</dbReference>
<keyword evidence="2" id="KW-0539">Nucleus</keyword>
<dbReference type="GO" id="GO:0000976">
    <property type="term" value="F:transcription cis-regulatory region binding"/>
    <property type="evidence" value="ECO:0007669"/>
    <property type="project" value="InterPro"/>
</dbReference>
<gene>
    <name evidence="4" type="ORF">DMC30DRAFT_431395</name>
</gene>
<accession>A0A5C5FKP5</accession>
<comment type="subcellular location">
    <subcellularLocation>
        <location evidence="1">Nucleus</location>
    </subcellularLocation>
</comment>
<proteinExistence type="predicted"/>
<sequence length="494" mass="52009">QKSGSKTTQKAVRERRQEYVTELEEKVRRLEAGEGDKCVFYQQQAQRAKTESAALQQENDTLKKEIEVLRRELERAQSGRAAAPPAARGAAGGKDKGKGRAAPREFDDSASAGPTKRPRRSAAVRASVVVAQATGSSSPVFHYPPAESPVPALSPAGTSSSSSHSAYHQRCTFCPADDNCFCAQVGYEIAPSPLPLPSQTTALLAAASSPAAQIKLEDADDLYFPETTYEPAVPLRLRKSGSKAPSVWAIEAPRAANAQSKRTVVAGAQAVCSGDPSNCPACSDDPFGKAFCNALSSTVCSSQPCTNCPSHTTSRKIPTPPPETSTTTDEETALFESLTDLPCCGDPRICGSLTCRPSGEGEVVAASSSRVGSASVAPEVETVPCNEAWTALKQHPNIAFADLQMLADVVAKRTFCGGPVCSTPPPPAGLTSETFPAARADSQSQHRPELVPQATLQCSVDAGARKRLTVERGAVNEALDLLDRAVARGGPLRH</sequence>
<evidence type="ECO:0008006" key="6">
    <source>
        <dbReference type="Google" id="ProtNLM"/>
    </source>
</evidence>
<feature type="compositionally biased region" description="Basic and acidic residues" evidence="3">
    <location>
        <begin position="93"/>
        <end position="107"/>
    </location>
</feature>
<name>A0A5C5FKP5_9BASI</name>
<keyword evidence="5" id="KW-1185">Reference proteome</keyword>
<dbReference type="STRING" id="5288.A0A5C5FKP5"/>